<comment type="caution">
    <text evidence="2">The sequence shown here is derived from an EMBL/GenBank/DDBJ whole genome shotgun (WGS) entry which is preliminary data.</text>
</comment>
<evidence type="ECO:0000313" key="2">
    <source>
        <dbReference type="EMBL" id="HIV86357.1"/>
    </source>
</evidence>
<organism evidence="2 3">
    <name type="scientific">Candidatus Monoglobus merdigallinarum</name>
    <dbReference type="NCBI Taxonomy" id="2838698"/>
    <lineage>
        <taxon>Bacteria</taxon>
        <taxon>Bacillati</taxon>
        <taxon>Bacillota</taxon>
        <taxon>Clostridia</taxon>
        <taxon>Monoglobales</taxon>
        <taxon>Monoglobaceae</taxon>
        <taxon>Monoglobus</taxon>
    </lineage>
</organism>
<gene>
    <name evidence="2" type="ORF">H9900_06075</name>
</gene>
<sequence>MRIEKIDENKIKVLMDTDEAREWNVSSSNMASNTPEIREMFMTALKLAERDAEFCIDGARLFVEAIPGHTDGFGMLITKIFSDSDLEEAVSKCPYKGTVRKRQLTFGAGGGKISGKRIFRFREFDDVCRAADAIHNFFEGESTLYKHAGVYYMLLIPENSSMMLRTEKIMLEFSDKQSRTLISHGRLNELADVMIRRNAVDVLIKYFL</sequence>
<dbReference type="PANTHER" id="PTHR39161">
    <property type="entry name" value="ADAPTER PROTEIN MECA"/>
    <property type="match status" value="1"/>
</dbReference>
<dbReference type="EMBL" id="DXIJ01000127">
    <property type="protein sequence ID" value="HIV86357.1"/>
    <property type="molecule type" value="Genomic_DNA"/>
</dbReference>
<evidence type="ECO:0000313" key="3">
    <source>
        <dbReference type="Proteomes" id="UP000824162"/>
    </source>
</evidence>
<evidence type="ECO:0000256" key="1">
    <source>
        <dbReference type="ARBA" id="ARBA00005397"/>
    </source>
</evidence>
<reference evidence="2" key="1">
    <citation type="journal article" date="2021" name="PeerJ">
        <title>Extensive microbial diversity within the chicken gut microbiome revealed by metagenomics and culture.</title>
        <authorList>
            <person name="Gilroy R."/>
            <person name="Ravi A."/>
            <person name="Getino M."/>
            <person name="Pursley I."/>
            <person name="Horton D.L."/>
            <person name="Alikhan N.F."/>
            <person name="Baker D."/>
            <person name="Gharbi K."/>
            <person name="Hall N."/>
            <person name="Watson M."/>
            <person name="Adriaenssens E.M."/>
            <person name="Foster-Nyarko E."/>
            <person name="Jarju S."/>
            <person name="Secka A."/>
            <person name="Antonio M."/>
            <person name="Oren A."/>
            <person name="Chaudhuri R.R."/>
            <person name="La Ragione R."/>
            <person name="Hildebrand F."/>
            <person name="Pallen M.J."/>
        </authorList>
    </citation>
    <scope>NUCLEOTIDE SEQUENCE</scope>
    <source>
        <strain evidence="2">5790</strain>
    </source>
</reference>
<dbReference type="Proteomes" id="UP000824162">
    <property type="component" value="Unassembled WGS sequence"/>
</dbReference>
<protein>
    <submittedName>
        <fullName evidence="2">Adaptor protein MecA</fullName>
    </submittedName>
</protein>
<dbReference type="InterPro" id="IPR038471">
    <property type="entry name" value="MecA_C_sf"/>
</dbReference>
<dbReference type="PANTHER" id="PTHR39161:SF1">
    <property type="entry name" value="ADAPTER PROTEIN MECA 1"/>
    <property type="match status" value="1"/>
</dbReference>
<proteinExistence type="inferred from homology"/>
<dbReference type="Gene3D" id="3.30.70.1950">
    <property type="match status" value="1"/>
</dbReference>
<comment type="similarity">
    <text evidence="1">Belongs to the MecA family.</text>
</comment>
<dbReference type="AlphaFoldDB" id="A0A9D1TLV9"/>
<accession>A0A9D1TLV9</accession>
<name>A0A9D1TLV9_9FIRM</name>
<dbReference type="Pfam" id="PF05389">
    <property type="entry name" value="MecA"/>
    <property type="match status" value="1"/>
</dbReference>
<dbReference type="InterPro" id="IPR008681">
    <property type="entry name" value="Neg-reg_MecA"/>
</dbReference>
<reference evidence="2" key="2">
    <citation type="submission" date="2021-04" db="EMBL/GenBank/DDBJ databases">
        <authorList>
            <person name="Gilroy R."/>
        </authorList>
    </citation>
    <scope>NUCLEOTIDE SEQUENCE</scope>
    <source>
        <strain evidence="2">5790</strain>
    </source>
</reference>